<name>A0ABN5M6S3_9RHOB</name>
<keyword evidence="2" id="KW-1185">Reference proteome</keyword>
<evidence type="ECO:0000313" key="2">
    <source>
        <dbReference type="Proteomes" id="UP000249922"/>
    </source>
</evidence>
<dbReference type="SUPFAM" id="SSF55920">
    <property type="entry name" value="Creatinase/aminopeptidase"/>
    <property type="match status" value="1"/>
</dbReference>
<sequence>MQSRIAWKPTWPDPGRLTTRQSFLDHRPHCRVRDKGLAAVCSAAVPGLLEAGLEAARAGNTCEQFAGAFFAVLKKYGIVKDGRTGYGIGVSYPPGSFGSRNRAPSASAS</sequence>
<dbReference type="EMBL" id="CP030239">
    <property type="protein sequence ID" value="AWX93614.1"/>
    <property type="molecule type" value="Genomic_DNA"/>
</dbReference>
<dbReference type="Proteomes" id="UP000249922">
    <property type="component" value="Chromosome"/>
</dbReference>
<proteinExistence type="predicted"/>
<evidence type="ECO:0000313" key="1">
    <source>
        <dbReference type="EMBL" id="AWX93614.1"/>
    </source>
</evidence>
<organism evidence="1 2">
    <name type="scientific">Paracoccus mutanolyticus</name>
    <dbReference type="NCBI Taxonomy" id="1499308"/>
    <lineage>
        <taxon>Bacteria</taxon>
        <taxon>Pseudomonadati</taxon>
        <taxon>Pseudomonadota</taxon>
        <taxon>Alphaproteobacteria</taxon>
        <taxon>Rhodobacterales</taxon>
        <taxon>Paracoccaceae</taxon>
        <taxon>Paracoccus</taxon>
    </lineage>
</organism>
<dbReference type="InterPro" id="IPR036005">
    <property type="entry name" value="Creatinase/aminopeptidase-like"/>
</dbReference>
<protein>
    <submittedName>
        <fullName evidence="1">Uncharacterized protein</fullName>
    </submittedName>
</protein>
<accession>A0ABN5M6S3</accession>
<gene>
    <name evidence="1" type="ORF">DPM13_12380</name>
</gene>
<reference evidence="1 2" key="1">
    <citation type="submission" date="2018-06" db="EMBL/GenBank/DDBJ databases">
        <title>Complete genome sequence of Paracoccus mutanolyticus strain RSP-02 isolated from cellulosic waste.</title>
        <authorList>
            <person name="Amrutha R.N."/>
            <person name="Shrivastav A."/>
            <person name="Buddana S.K."/>
            <person name="Deshpande U."/>
            <person name="Prakasham R.S."/>
        </authorList>
    </citation>
    <scope>NUCLEOTIDE SEQUENCE [LARGE SCALE GENOMIC DNA]</scope>
    <source>
        <strain evidence="1 2">RSP-02</strain>
    </source>
</reference>